<evidence type="ECO:0000313" key="2">
    <source>
        <dbReference type="EMBL" id="CAJ1400026.1"/>
    </source>
</evidence>
<sequence>MAMCIDVASSPLGAEGAAEALCRALHGPLSVRWQVPLENGFVAALQAQLQEPSESWPPRQVQLQLARPGLPALEMQVPSASSPQQLATLITAARRVAEGRADEVPPEKILEAELEVVDECQERKIAQPLSIRQWHHGVCGHHALFNLRCMLRGDLDALRDEPKFWQQALADMQRLANFGEQSGRWPRSRVLCGVADEVHLRHLVDHDEELKGRITLATSLESLKDQLPGLRKSAVHGFLLGAATHWYSAAVLHTPGGPQIYFFDSYNALRRDQTLTAEEVEMASQEEDKDMDDADATEILSMEADDEALKVRECQLYHPQVDQAIRKKEELHKVQELSVLDYMTEQVPTLEDSDSSADSGSETDDSVDTQSETEVVALPLAA</sequence>
<protein>
    <submittedName>
        <fullName evidence="2">Uncharacterized protein</fullName>
    </submittedName>
</protein>
<dbReference type="EMBL" id="CAUJNA010003356">
    <property type="protein sequence ID" value="CAJ1400026.1"/>
    <property type="molecule type" value="Genomic_DNA"/>
</dbReference>
<dbReference type="Proteomes" id="UP001178507">
    <property type="component" value="Unassembled WGS sequence"/>
</dbReference>
<dbReference type="AlphaFoldDB" id="A0AA36NE60"/>
<reference evidence="2" key="1">
    <citation type="submission" date="2023-08" db="EMBL/GenBank/DDBJ databases">
        <authorList>
            <person name="Chen Y."/>
            <person name="Shah S."/>
            <person name="Dougan E. K."/>
            <person name="Thang M."/>
            <person name="Chan C."/>
        </authorList>
    </citation>
    <scope>NUCLEOTIDE SEQUENCE</scope>
</reference>
<accession>A0AA36NE60</accession>
<feature type="region of interest" description="Disordered" evidence="1">
    <location>
        <begin position="345"/>
        <end position="382"/>
    </location>
</feature>
<feature type="compositionally biased region" description="Acidic residues" evidence="1">
    <location>
        <begin position="351"/>
        <end position="367"/>
    </location>
</feature>
<gene>
    <name evidence="2" type="ORF">EVOR1521_LOCUS23459</name>
</gene>
<keyword evidence="3" id="KW-1185">Reference proteome</keyword>
<evidence type="ECO:0000313" key="3">
    <source>
        <dbReference type="Proteomes" id="UP001178507"/>
    </source>
</evidence>
<proteinExistence type="predicted"/>
<organism evidence="2 3">
    <name type="scientific">Effrenium voratum</name>
    <dbReference type="NCBI Taxonomy" id="2562239"/>
    <lineage>
        <taxon>Eukaryota</taxon>
        <taxon>Sar</taxon>
        <taxon>Alveolata</taxon>
        <taxon>Dinophyceae</taxon>
        <taxon>Suessiales</taxon>
        <taxon>Symbiodiniaceae</taxon>
        <taxon>Effrenium</taxon>
    </lineage>
</organism>
<name>A0AA36NE60_9DINO</name>
<evidence type="ECO:0000256" key="1">
    <source>
        <dbReference type="SAM" id="MobiDB-lite"/>
    </source>
</evidence>
<comment type="caution">
    <text evidence="2">The sequence shown here is derived from an EMBL/GenBank/DDBJ whole genome shotgun (WGS) entry which is preliminary data.</text>
</comment>